<evidence type="ECO:0000256" key="1">
    <source>
        <dbReference type="SAM" id="Phobius"/>
    </source>
</evidence>
<protein>
    <submittedName>
        <fullName evidence="2">Uncharacterized protein</fullName>
    </submittedName>
</protein>
<keyword evidence="1" id="KW-1133">Transmembrane helix</keyword>
<dbReference type="Proteomes" id="UP000054558">
    <property type="component" value="Unassembled WGS sequence"/>
</dbReference>
<keyword evidence="1" id="KW-0812">Transmembrane</keyword>
<accession>A0A1Y1I1Y6</accession>
<dbReference type="AlphaFoldDB" id="A0A1Y1I1Y6"/>
<evidence type="ECO:0000313" key="2">
    <source>
        <dbReference type="EMBL" id="GAQ84935.1"/>
    </source>
</evidence>
<gene>
    <name evidence="2" type="ORF">KFL_002130110</name>
</gene>
<feature type="transmembrane region" description="Helical" evidence="1">
    <location>
        <begin position="157"/>
        <end position="185"/>
    </location>
</feature>
<reference evidence="2 3" key="1">
    <citation type="journal article" date="2014" name="Nat. Commun.">
        <title>Klebsormidium flaccidum genome reveals primary factors for plant terrestrial adaptation.</title>
        <authorList>
            <person name="Hori K."/>
            <person name="Maruyama F."/>
            <person name="Fujisawa T."/>
            <person name="Togashi T."/>
            <person name="Yamamoto N."/>
            <person name="Seo M."/>
            <person name="Sato S."/>
            <person name="Yamada T."/>
            <person name="Mori H."/>
            <person name="Tajima N."/>
            <person name="Moriyama T."/>
            <person name="Ikeuchi M."/>
            <person name="Watanabe M."/>
            <person name="Wada H."/>
            <person name="Kobayashi K."/>
            <person name="Saito M."/>
            <person name="Masuda T."/>
            <person name="Sasaki-Sekimoto Y."/>
            <person name="Mashiguchi K."/>
            <person name="Awai K."/>
            <person name="Shimojima M."/>
            <person name="Masuda S."/>
            <person name="Iwai M."/>
            <person name="Nobusawa T."/>
            <person name="Narise T."/>
            <person name="Kondo S."/>
            <person name="Saito H."/>
            <person name="Sato R."/>
            <person name="Murakawa M."/>
            <person name="Ihara Y."/>
            <person name="Oshima-Yamada Y."/>
            <person name="Ohtaka K."/>
            <person name="Satoh M."/>
            <person name="Sonobe K."/>
            <person name="Ishii M."/>
            <person name="Ohtani R."/>
            <person name="Kanamori-Sato M."/>
            <person name="Honoki R."/>
            <person name="Miyazaki D."/>
            <person name="Mochizuki H."/>
            <person name="Umetsu J."/>
            <person name="Higashi K."/>
            <person name="Shibata D."/>
            <person name="Kamiya Y."/>
            <person name="Sato N."/>
            <person name="Nakamura Y."/>
            <person name="Tabata S."/>
            <person name="Ida S."/>
            <person name="Kurokawa K."/>
            <person name="Ohta H."/>
        </authorList>
    </citation>
    <scope>NUCLEOTIDE SEQUENCE [LARGE SCALE GENOMIC DNA]</scope>
    <source>
        <strain evidence="2 3">NIES-2285</strain>
    </source>
</reference>
<keyword evidence="1" id="KW-0472">Membrane</keyword>
<dbReference type="OMA" id="GHDNTEH"/>
<name>A0A1Y1I1Y6_KLENI</name>
<keyword evidence="3" id="KW-1185">Reference proteome</keyword>
<sequence>MVVVSCQVRHDQGTKRCRGPKACRKWLLFPCLLHNQSGAMEDYEQFSREEHSPRKVRKSVAQKLHLAPPDQIKHERTHEYAGAATQAVIRQVFDALGGDEGLKIVQNLVKGQAKIVAEEARTSAGLLTSHVSARQATIGTYDALEEKWKQFVKRQPWYLQSAMLAAGGFFGLLALGLMLSLWRFVLFGLGPVYRN</sequence>
<organism evidence="2 3">
    <name type="scientific">Klebsormidium nitens</name>
    <name type="common">Green alga</name>
    <name type="synonym">Ulothrix nitens</name>
    <dbReference type="NCBI Taxonomy" id="105231"/>
    <lineage>
        <taxon>Eukaryota</taxon>
        <taxon>Viridiplantae</taxon>
        <taxon>Streptophyta</taxon>
        <taxon>Klebsormidiophyceae</taxon>
        <taxon>Klebsormidiales</taxon>
        <taxon>Klebsormidiaceae</taxon>
        <taxon>Klebsormidium</taxon>
    </lineage>
</organism>
<proteinExistence type="predicted"/>
<evidence type="ECO:0000313" key="3">
    <source>
        <dbReference type="Proteomes" id="UP000054558"/>
    </source>
</evidence>
<dbReference type="EMBL" id="DF237162">
    <property type="protein sequence ID" value="GAQ84935.1"/>
    <property type="molecule type" value="Genomic_DNA"/>
</dbReference>